<reference evidence="2 3" key="1">
    <citation type="submission" date="2021-05" db="EMBL/GenBank/DDBJ databases">
        <title>Genome Assembly of Synthetic Allotetraploid Brassica napus Reveals Homoeologous Exchanges between Subgenomes.</title>
        <authorList>
            <person name="Davis J.T."/>
        </authorList>
    </citation>
    <scope>NUCLEOTIDE SEQUENCE [LARGE SCALE GENOMIC DNA]</scope>
    <source>
        <strain evidence="3">cv. Da-Ae</strain>
        <tissue evidence="2">Seedling</tissue>
    </source>
</reference>
<dbReference type="EMBL" id="JAGKQM010000015">
    <property type="protein sequence ID" value="KAH0878998.1"/>
    <property type="molecule type" value="Genomic_DNA"/>
</dbReference>
<feature type="region of interest" description="Disordered" evidence="1">
    <location>
        <begin position="111"/>
        <end position="131"/>
    </location>
</feature>
<sequence length="189" mass="21759">MIYSAPLEDVRHLVNHYVKLRQEVEAKINRTNLISASVLWLKLRDHIIVMLLISSISYIPRSMVAEEEATESSPKSLPLYLEDAVSHPQEETNSNHRGEIKSIHIEDTECSHQEVTKLNSKNETKSSSPQEEYIFPLNNSKQRKSSIQQSCWCLIKQRSGGWDRLVGRRIQGQSSLHTWRNKGKLLQAK</sequence>
<feature type="compositionally biased region" description="Basic and acidic residues" evidence="1">
    <location>
        <begin position="111"/>
        <end position="124"/>
    </location>
</feature>
<evidence type="ECO:0000313" key="2">
    <source>
        <dbReference type="EMBL" id="KAH0878998.1"/>
    </source>
</evidence>
<dbReference type="Proteomes" id="UP000824890">
    <property type="component" value="Unassembled WGS sequence"/>
</dbReference>
<evidence type="ECO:0000313" key="3">
    <source>
        <dbReference type="Proteomes" id="UP000824890"/>
    </source>
</evidence>
<comment type="caution">
    <text evidence="2">The sequence shown here is derived from an EMBL/GenBank/DDBJ whole genome shotgun (WGS) entry which is preliminary data.</text>
</comment>
<keyword evidence="3" id="KW-1185">Reference proteome</keyword>
<accession>A0ABQ7ZFU9</accession>
<proteinExistence type="predicted"/>
<evidence type="ECO:0000256" key="1">
    <source>
        <dbReference type="SAM" id="MobiDB-lite"/>
    </source>
</evidence>
<organism evidence="2 3">
    <name type="scientific">Brassica napus</name>
    <name type="common">Rape</name>
    <dbReference type="NCBI Taxonomy" id="3708"/>
    <lineage>
        <taxon>Eukaryota</taxon>
        <taxon>Viridiplantae</taxon>
        <taxon>Streptophyta</taxon>
        <taxon>Embryophyta</taxon>
        <taxon>Tracheophyta</taxon>
        <taxon>Spermatophyta</taxon>
        <taxon>Magnoliopsida</taxon>
        <taxon>eudicotyledons</taxon>
        <taxon>Gunneridae</taxon>
        <taxon>Pentapetalae</taxon>
        <taxon>rosids</taxon>
        <taxon>malvids</taxon>
        <taxon>Brassicales</taxon>
        <taxon>Brassicaceae</taxon>
        <taxon>Brassiceae</taxon>
        <taxon>Brassica</taxon>
    </lineage>
</organism>
<name>A0ABQ7ZFU9_BRANA</name>
<protein>
    <submittedName>
        <fullName evidence="2">Uncharacterized protein</fullName>
    </submittedName>
</protein>
<gene>
    <name evidence="2" type="ORF">HID58_066392</name>
</gene>